<dbReference type="RefSeq" id="WP_209294050.1">
    <property type="nucleotide sequence ID" value="NZ_JAFIQO010000189.1"/>
</dbReference>
<evidence type="ECO:0000313" key="1">
    <source>
        <dbReference type="EMBL" id="MBP0058448.1"/>
    </source>
</evidence>
<dbReference type="EMBL" id="JAFIQO010000189">
    <property type="protein sequence ID" value="MBP0058448.1"/>
    <property type="molecule type" value="Genomic_DNA"/>
</dbReference>
<dbReference type="InterPro" id="IPR032675">
    <property type="entry name" value="LRR_dom_sf"/>
</dbReference>
<name>A0ABS3ZPC5_9FIRM</name>
<sequence>EFGEKVTEIPRLIRMGGNVKHVKFDGEVEKIGDAVFDGWSNIEEIEIPESVKEIGEWDVS</sequence>
<keyword evidence="2" id="KW-1185">Reference proteome</keyword>
<gene>
    <name evidence="1" type="ORF">JYQ75_13790</name>
</gene>
<feature type="non-terminal residue" evidence="1">
    <location>
        <position position="1"/>
    </location>
</feature>
<dbReference type="Pfam" id="PF13306">
    <property type="entry name" value="LRR_5"/>
    <property type="match status" value="1"/>
</dbReference>
<proteinExistence type="predicted"/>
<reference evidence="1 2" key="1">
    <citation type="submission" date="2021-02" db="EMBL/GenBank/DDBJ databases">
        <title>Lactate utilizing bacteria of the human gut.</title>
        <authorList>
            <person name="Sheridan P.O."/>
        </authorList>
    </citation>
    <scope>NUCLEOTIDE SEQUENCE [LARGE SCALE GENOMIC DNA]</scope>
    <source>
        <strain evidence="1 2">HTF-83D</strain>
    </source>
</reference>
<dbReference type="InterPro" id="IPR026906">
    <property type="entry name" value="LRR_5"/>
</dbReference>
<comment type="caution">
    <text evidence="1">The sequence shown here is derived from an EMBL/GenBank/DDBJ whole genome shotgun (WGS) entry which is preliminary data.</text>
</comment>
<dbReference type="Proteomes" id="UP001315001">
    <property type="component" value="Unassembled WGS sequence"/>
</dbReference>
<accession>A0ABS3ZPC5</accession>
<evidence type="ECO:0000313" key="2">
    <source>
        <dbReference type="Proteomes" id="UP001315001"/>
    </source>
</evidence>
<organism evidence="1 2">
    <name type="scientific">Anaerobutyricum soehngenii</name>
    <dbReference type="NCBI Taxonomy" id="105843"/>
    <lineage>
        <taxon>Bacteria</taxon>
        <taxon>Bacillati</taxon>
        <taxon>Bacillota</taxon>
        <taxon>Clostridia</taxon>
        <taxon>Lachnospirales</taxon>
        <taxon>Lachnospiraceae</taxon>
        <taxon>Anaerobutyricum</taxon>
    </lineage>
</organism>
<protein>
    <submittedName>
        <fullName evidence="1">Leucine-rich repeat protein</fullName>
    </submittedName>
</protein>
<dbReference type="Gene3D" id="3.80.10.10">
    <property type="entry name" value="Ribonuclease Inhibitor"/>
    <property type="match status" value="1"/>
</dbReference>